<proteinExistence type="predicted"/>
<dbReference type="Proteomes" id="UP001193680">
    <property type="component" value="Unassembled WGS sequence"/>
</dbReference>
<feature type="transmembrane region" description="Helical" evidence="1">
    <location>
        <begin position="12"/>
        <end position="34"/>
    </location>
</feature>
<protein>
    <submittedName>
        <fullName evidence="2">MotA/TolQ/ExbB proton channel family protein</fullName>
    </submittedName>
</protein>
<dbReference type="EMBL" id="JACBGI020000026">
    <property type="protein sequence ID" value="MBF6058735.1"/>
    <property type="molecule type" value="Genomic_DNA"/>
</dbReference>
<evidence type="ECO:0000256" key="1">
    <source>
        <dbReference type="SAM" id="Phobius"/>
    </source>
</evidence>
<keyword evidence="3" id="KW-1185">Reference proteome</keyword>
<accession>A0ABS0BY71</accession>
<name>A0ABS0BY71_9GAMM</name>
<keyword evidence="1" id="KW-1133">Transmembrane helix</keyword>
<organism evidence="2 3">
    <name type="scientific">Thiomicrorhabdus heinhorstiae</name>
    <dbReference type="NCBI Taxonomy" id="2748010"/>
    <lineage>
        <taxon>Bacteria</taxon>
        <taxon>Pseudomonadati</taxon>
        <taxon>Pseudomonadota</taxon>
        <taxon>Gammaproteobacteria</taxon>
        <taxon>Thiotrichales</taxon>
        <taxon>Piscirickettsiaceae</taxon>
        <taxon>Thiomicrorhabdus</taxon>
    </lineage>
</organism>
<reference evidence="2 3" key="1">
    <citation type="submission" date="2020-06" db="EMBL/GenBank/DDBJ databases">
        <authorList>
            <person name="Scott K."/>
        </authorList>
    </citation>
    <scope>NUCLEOTIDE SEQUENCE [LARGE SCALE GENOMIC DNA]</scope>
    <source>
        <strain evidence="2 3">HH1</strain>
    </source>
</reference>
<keyword evidence="1" id="KW-0812">Transmembrane</keyword>
<feature type="transmembrane region" description="Helical" evidence="1">
    <location>
        <begin position="82"/>
        <end position="106"/>
    </location>
</feature>
<keyword evidence="1" id="KW-0472">Membrane</keyword>
<sequence>MNFIELTMAEVASLFLMPVLVILALMFAFAFYELGRFGWEWLMRSLGKDAHQPLNHFWKKNPQADQQEVELQLLREIEPLRLVSRIAPMLGLVATMIPMGPALMAVASGNFMEVASQLTVAFAAVIIALLSASMTFMTLSVRRRWLLEELKALLKTRISQAEPQLKAA</sequence>
<gene>
    <name evidence="2" type="ORF">H8792_010320</name>
</gene>
<dbReference type="RefSeq" id="WP_185978882.1">
    <property type="nucleotide sequence ID" value="NZ_JACBGI020000026.1"/>
</dbReference>
<evidence type="ECO:0000313" key="2">
    <source>
        <dbReference type="EMBL" id="MBF6058735.1"/>
    </source>
</evidence>
<comment type="caution">
    <text evidence="2">The sequence shown here is derived from an EMBL/GenBank/DDBJ whole genome shotgun (WGS) entry which is preliminary data.</text>
</comment>
<feature type="transmembrane region" description="Helical" evidence="1">
    <location>
        <begin position="118"/>
        <end position="141"/>
    </location>
</feature>
<reference evidence="2 3" key="2">
    <citation type="submission" date="2020-11" db="EMBL/GenBank/DDBJ databases">
        <title>Sulfur oxidizing isolate from Hospital Hole Sinkhole.</title>
        <authorList>
            <person name="Scott K.M."/>
        </authorList>
    </citation>
    <scope>NUCLEOTIDE SEQUENCE [LARGE SCALE GENOMIC DNA]</scope>
    <source>
        <strain evidence="2 3">HH1</strain>
    </source>
</reference>
<evidence type="ECO:0000313" key="3">
    <source>
        <dbReference type="Proteomes" id="UP001193680"/>
    </source>
</evidence>